<evidence type="ECO:0000313" key="1">
    <source>
        <dbReference type="EMBL" id="WFD01954.1"/>
    </source>
</evidence>
<sequence>MYLAQRAAVALCRNGDPRAALALIRAGEAVPYDVYAAAISALAWRARERRAGHDAAMTLALHTLDALRERTEFEADQQMYGELIRAWEATLYGRTTRKQTQLASDLAALVGSEREWPAMLRAFTEQVLSRMEEGPLLRPMHHTRLLAINIREKHFLLSKRLYERARNLDVSRLPFFSTQRNLPHGLLWLFTQATKRAAQRSFAVRLYHDMVSFGYKLPLHASLLFVRTLLAGDMPTVAQQTVLDLCESGHLPNRAFAPGVLHAFFQAGLFEPALALAEALYATRTTHWDSEHEVPTARLEMYATCLYEASHTRIGHSPEARARLWTLFEEFRLALAHALAHRRDDGDGLRAAMQAYHGAIRLRLIEYASCEERQRVLGCVEELLEELRDLVGEAPTLTALVQRATSREALRREPTSPNAMLV</sequence>
<dbReference type="Proteomes" id="UP001214603">
    <property type="component" value="Chromosome 1"/>
</dbReference>
<proteinExistence type="predicted"/>
<reference evidence="1" key="1">
    <citation type="submission" date="2023-03" db="EMBL/GenBank/DDBJ databases">
        <title>Mating type loci evolution in Malassezia.</title>
        <authorList>
            <person name="Coelho M.A."/>
        </authorList>
    </citation>
    <scope>NUCLEOTIDE SEQUENCE</scope>
    <source>
        <strain evidence="1">CBS 7876</strain>
    </source>
</reference>
<dbReference type="EMBL" id="CP119934">
    <property type="protein sequence ID" value="WFD01954.1"/>
    <property type="molecule type" value="Genomic_DNA"/>
</dbReference>
<protein>
    <submittedName>
        <fullName evidence="1">Uncharacterized protein</fullName>
    </submittedName>
</protein>
<name>A0AAF0IS97_9BASI</name>
<dbReference type="AlphaFoldDB" id="A0AAF0IS97"/>
<gene>
    <name evidence="1" type="ORF">MOBT1_000635</name>
</gene>
<evidence type="ECO:0000313" key="2">
    <source>
        <dbReference type="Proteomes" id="UP001214603"/>
    </source>
</evidence>
<organism evidence="1 2">
    <name type="scientific">Malassezia obtusa</name>
    <dbReference type="NCBI Taxonomy" id="76774"/>
    <lineage>
        <taxon>Eukaryota</taxon>
        <taxon>Fungi</taxon>
        <taxon>Dikarya</taxon>
        <taxon>Basidiomycota</taxon>
        <taxon>Ustilaginomycotina</taxon>
        <taxon>Malasseziomycetes</taxon>
        <taxon>Malasseziales</taxon>
        <taxon>Malasseziaceae</taxon>
        <taxon>Malassezia</taxon>
    </lineage>
</organism>
<keyword evidence="2" id="KW-1185">Reference proteome</keyword>
<accession>A0AAF0IS97</accession>